<reference evidence="1" key="1">
    <citation type="journal article" date="2023" name="bioRxiv">
        <title>Improved chromosome-level genome assembly for marigold (Tagetes erecta).</title>
        <authorList>
            <person name="Jiang F."/>
            <person name="Yuan L."/>
            <person name="Wang S."/>
            <person name="Wang H."/>
            <person name="Xu D."/>
            <person name="Wang A."/>
            <person name="Fan W."/>
        </authorList>
    </citation>
    <scope>NUCLEOTIDE SEQUENCE</scope>
    <source>
        <strain evidence="1">WSJ</strain>
        <tissue evidence="1">Leaf</tissue>
    </source>
</reference>
<sequence>MAKKAAENFNENSKLQLLLLYESQQPPYFAFLAIQFSHYLRLFFLSNSHPRSNLLLNHTKLLKLQSDLVGSSTAVQELQCGYHFVLYDNGSDGNMYHFVAFCVLNAGYYTSCTVLFRAFDVNRFTSHLSRYVKIIKKILRETYDSTSNACGQKVQREMQSDLCIAPAIDVKAPTGGT</sequence>
<keyword evidence="2" id="KW-1185">Reference proteome</keyword>
<name>A0AAD8KYD5_TARER</name>
<organism evidence="1 2">
    <name type="scientific">Tagetes erecta</name>
    <name type="common">African marigold</name>
    <dbReference type="NCBI Taxonomy" id="13708"/>
    <lineage>
        <taxon>Eukaryota</taxon>
        <taxon>Viridiplantae</taxon>
        <taxon>Streptophyta</taxon>
        <taxon>Embryophyta</taxon>
        <taxon>Tracheophyta</taxon>
        <taxon>Spermatophyta</taxon>
        <taxon>Magnoliopsida</taxon>
        <taxon>eudicotyledons</taxon>
        <taxon>Gunneridae</taxon>
        <taxon>Pentapetalae</taxon>
        <taxon>asterids</taxon>
        <taxon>campanulids</taxon>
        <taxon>Asterales</taxon>
        <taxon>Asteraceae</taxon>
        <taxon>Asteroideae</taxon>
        <taxon>Heliantheae alliance</taxon>
        <taxon>Tageteae</taxon>
        <taxon>Tagetes</taxon>
    </lineage>
</organism>
<dbReference type="AlphaFoldDB" id="A0AAD8KYD5"/>
<proteinExistence type="predicted"/>
<dbReference type="Proteomes" id="UP001229421">
    <property type="component" value="Unassembled WGS sequence"/>
</dbReference>
<evidence type="ECO:0000313" key="1">
    <source>
        <dbReference type="EMBL" id="KAK1432014.1"/>
    </source>
</evidence>
<protein>
    <submittedName>
        <fullName evidence="1">Uncharacterized protein</fullName>
    </submittedName>
</protein>
<comment type="caution">
    <text evidence="1">The sequence shown here is derived from an EMBL/GenBank/DDBJ whole genome shotgun (WGS) entry which is preliminary data.</text>
</comment>
<accession>A0AAD8KYD5</accession>
<evidence type="ECO:0000313" key="2">
    <source>
        <dbReference type="Proteomes" id="UP001229421"/>
    </source>
</evidence>
<gene>
    <name evidence="1" type="ORF">QVD17_08879</name>
</gene>
<dbReference type="EMBL" id="JAUHHV010000002">
    <property type="protein sequence ID" value="KAK1432014.1"/>
    <property type="molecule type" value="Genomic_DNA"/>
</dbReference>